<reference evidence="1 2" key="1">
    <citation type="journal article" date="2015" name="Genome Announc.">
        <title>Expanding the biotechnology potential of lactobacilli through comparative genomics of 213 strains and associated genera.</title>
        <authorList>
            <person name="Sun Z."/>
            <person name="Harris H.M."/>
            <person name="McCann A."/>
            <person name="Guo C."/>
            <person name="Argimon S."/>
            <person name="Zhang W."/>
            <person name="Yang X."/>
            <person name="Jeffery I.B."/>
            <person name="Cooney J.C."/>
            <person name="Kagawa T.F."/>
            <person name="Liu W."/>
            <person name="Song Y."/>
            <person name="Salvetti E."/>
            <person name="Wrobel A."/>
            <person name="Rasinkangas P."/>
            <person name="Parkhill J."/>
            <person name="Rea M.C."/>
            <person name="O'Sullivan O."/>
            <person name="Ritari J."/>
            <person name="Douillard F.P."/>
            <person name="Paul Ross R."/>
            <person name="Yang R."/>
            <person name="Briner A.E."/>
            <person name="Felis G.E."/>
            <person name="de Vos W.M."/>
            <person name="Barrangou R."/>
            <person name="Klaenhammer T.R."/>
            <person name="Caufield P.W."/>
            <person name="Cui Y."/>
            <person name="Zhang H."/>
            <person name="O'Toole P.W."/>
        </authorList>
    </citation>
    <scope>NUCLEOTIDE SEQUENCE [LARGE SCALE GENOMIC DNA]</scope>
    <source>
        <strain evidence="1 2">DSM 20515</strain>
    </source>
</reference>
<proteinExistence type="predicted"/>
<evidence type="ECO:0008006" key="3">
    <source>
        <dbReference type="Google" id="ProtNLM"/>
    </source>
</evidence>
<dbReference type="InterPro" id="IPR023393">
    <property type="entry name" value="START-like_dom_sf"/>
</dbReference>
<protein>
    <recommendedName>
        <fullName evidence="3">SRPBCC family protein</fullName>
    </recommendedName>
</protein>
<dbReference type="STRING" id="33960.TY91_14810"/>
<organism evidence="1 2">
    <name type="scientific">Secundilactobacillus collinoides DSM 20515 = JCM 1123</name>
    <dbReference type="NCBI Taxonomy" id="1423733"/>
    <lineage>
        <taxon>Bacteria</taxon>
        <taxon>Bacillati</taxon>
        <taxon>Bacillota</taxon>
        <taxon>Bacilli</taxon>
        <taxon>Lactobacillales</taxon>
        <taxon>Lactobacillaceae</taxon>
        <taxon>Secundilactobacillus</taxon>
    </lineage>
</organism>
<accession>A0A0R2B7W0</accession>
<evidence type="ECO:0000313" key="2">
    <source>
        <dbReference type="Proteomes" id="UP000051845"/>
    </source>
</evidence>
<sequence length="140" mass="15766">MKKTVSVRQWIHAPVGDCYAWLADSDHDIAPQLVFFSKWHHSSVKLRNLVTVAGWLQEETTEAKYNELLRYKLKRRVPGTKTMNGQLTFFEHCGVTRVTWTVTFDVAAGVLTSAVGLTVTAISSRLYRRVLRACAVAVEG</sequence>
<dbReference type="AlphaFoldDB" id="A0A0R2B7W0"/>
<dbReference type="Proteomes" id="UP000051845">
    <property type="component" value="Unassembled WGS sequence"/>
</dbReference>
<dbReference type="PATRIC" id="fig|1423733.4.peg.2555"/>
<dbReference type="SUPFAM" id="SSF55961">
    <property type="entry name" value="Bet v1-like"/>
    <property type="match status" value="1"/>
</dbReference>
<comment type="caution">
    <text evidence="1">The sequence shown here is derived from an EMBL/GenBank/DDBJ whole genome shotgun (WGS) entry which is preliminary data.</text>
</comment>
<name>A0A0R2B7W0_SECCO</name>
<dbReference type="EMBL" id="AYYR01000054">
    <property type="protein sequence ID" value="KRM75255.1"/>
    <property type="molecule type" value="Genomic_DNA"/>
</dbReference>
<gene>
    <name evidence="1" type="ORF">FC82_GL002441</name>
</gene>
<dbReference type="RefSeq" id="WP_056996883.1">
    <property type="nucleotide sequence ID" value="NZ_AYYR01000054.1"/>
</dbReference>
<dbReference type="Gene3D" id="3.30.530.20">
    <property type="match status" value="1"/>
</dbReference>
<evidence type="ECO:0000313" key="1">
    <source>
        <dbReference type="EMBL" id="KRM75255.1"/>
    </source>
</evidence>